<organism evidence="3">
    <name type="scientific">Salpingoeca rosetta (strain ATCC 50818 / BSB-021)</name>
    <dbReference type="NCBI Taxonomy" id="946362"/>
    <lineage>
        <taxon>Eukaryota</taxon>
        <taxon>Choanoflagellata</taxon>
        <taxon>Craspedida</taxon>
        <taxon>Salpingoecidae</taxon>
        <taxon>Salpingoeca</taxon>
    </lineage>
</organism>
<dbReference type="eggNOG" id="KOG3666">
    <property type="taxonomic scope" value="Eukaryota"/>
</dbReference>
<dbReference type="GO" id="GO:0051125">
    <property type="term" value="P:regulation of actin nucleation"/>
    <property type="evidence" value="ECO:0007669"/>
    <property type="project" value="TreeGrafter"/>
</dbReference>
<dbReference type="PANTHER" id="PTHR15691:SF6">
    <property type="entry name" value="WASH COMPLEX SUBUNIT 5"/>
    <property type="match status" value="1"/>
</dbReference>
<gene>
    <name evidence="2" type="ORF">PTSG_09276</name>
</gene>
<dbReference type="RefSeq" id="XP_004989533.1">
    <property type="nucleotide sequence ID" value="XM_004989476.1"/>
</dbReference>
<dbReference type="GO" id="GO:0007032">
    <property type="term" value="P:endosome organization"/>
    <property type="evidence" value="ECO:0007669"/>
    <property type="project" value="TreeGrafter"/>
</dbReference>
<dbReference type="OrthoDB" id="565118at2759"/>
<name>F2UN85_SALR5</name>
<dbReference type="GO" id="GO:0005768">
    <property type="term" value="C:endosome"/>
    <property type="evidence" value="ECO:0007669"/>
    <property type="project" value="TreeGrafter"/>
</dbReference>
<dbReference type="GO" id="GO:0140285">
    <property type="term" value="P:endosome fission"/>
    <property type="evidence" value="ECO:0007669"/>
    <property type="project" value="TreeGrafter"/>
</dbReference>
<dbReference type="GeneID" id="16070081"/>
<dbReference type="EMBL" id="GL832983">
    <property type="protein sequence ID" value="EGD78584.1"/>
    <property type="molecule type" value="Genomic_DNA"/>
</dbReference>
<reference evidence="2" key="1">
    <citation type="submission" date="2009-08" db="EMBL/GenBank/DDBJ databases">
        <title>Annotation of Salpingoeca rosetta.</title>
        <authorList>
            <consortium name="The Broad Institute Genome Sequencing Platform"/>
            <person name="Russ C."/>
            <person name="Cuomo C."/>
            <person name="Burger G."/>
            <person name="Gray M.W."/>
            <person name="Holland P.W.H."/>
            <person name="King N."/>
            <person name="Lang F.B.F."/>
            <person name="Roger A.J."/>
            <person name="Ruiz-Trillo I."/>
            <person name="Young S.K."/>
            <person name="Zeng Q."/>
            <person name="Gargeya S."/>
            <person name="Alvarado L."/>
            <person name="Berlin A."/>
            <person name="Chapman S.B."/>
            <person name="Chen Z."/>
            <person name="Freedman E."/>
            <person name="Gellesch M."/>
            <person name="Goldberg J."/>
            <person name="Griggs A."/>
            <person name="Gujja S."/>
            <person name="Heilman E."/>
            <person name="Heiman D."/>
            <person name="Howarth C."/>
            <person name="Mehta T."/>
            <person name="Neiman D."/>
            <person name="Pearson M."/>
            <person name="Roberts A."/>
            <person name="Saif S."/>
            <person name="Shea T."/>
            <person name="Shenoy N."/>
            <person name="Sisk P."/>
            <person name="Stolte C."/>
            <person name="Sykes S."/>
            <person name="White J."/>
            <person name="Yandava C."/>
            <person name="Haas B."/>
            <person name="Nusbaum C."/>
            <person name="Birren B."/>
        </authorList>
    </citation>
    <scope>NUCLEOTIDE SEQUENCE [LARGE SCALE GENOMIC DNA]</scope>
    <source>
        <strain evidence="2">ATCC 50818</strain>
    </source>
</reference>
<keyword evidence="3" id="KW-1185">Reference proteome</keyword>
<sequence length="735" mass="83720">MFKSLLETKEQKWTALKDEASGRMMELSDVFGGNVPLSRIEKNEDLQAYFAKTSKQIAAFDYSNSTSAGRKIVQLIQALDEVQEFHQLQNSLQVRQFLQETQQGLKQMMRTINIKEETLQRISVIADLSYAWQIIDTYTPLMQAGIKANPALVIKLRATFLKLASALELPLVRISQVGSPDLVSVSEFYSSELVSYVRKVLQIIPRSMFTLLEEIIKLQTVTMREVPTRLDKDKLKDFAQLDLREKVSELTYKISVFTEGILMMKSTLVGVVEVDPKQLLEDGIRKELVNQVARAFDTIIAFEAQKGKEPEMLPRLRALAKRLQGIKRSFEYIQDYVSIYGLKIWQEEVSRIINFNVEQECNAFLRTQTLESDSLYQSKAIPIPKFPPRDRESRNFIGRLARQLLRRTAPETAMYLEKTRSWYDLKTRAKVLGPDMFKEMQESLDTFGLNGLDKLFSFMLVADLQKFSLNFRRLSPTAKQSLVQVREHLHPFDANVSAKTYTALLQSVSRLTSAFADRIVRIGHIQLLRRMISTQLNYAAKFDGKLMLGALTALNTALLSEVEQHYQDPTKPYPGGDSLVLAELSEYLEAVGEADPLAKIYVTTKKLDHLAAYAFFTTLAQLQRIVYSRPIGSMVARKPGDAVDGPAFVCGMLTLLKQFHTTHTHMFLDLAGQYIRSHVQSVTENPKHQATDLPPQVTNMLAFLEEMARFGKIPRKVLQAHIPSYLLDEYKHHAA</sequence>
<dbReference type="OMA" id="LQFEPNC"/>
<dbReference type="GO" id="GO:0071203">
    <property type="term" value="C:WASH complex"/>
    <property type="evidence" value="ECO:0007669"/>
    <property type="project" value="InterPro"/>
</dbReference>
<dbReference type="InParanoid" id="F2UN85"/>
<dbReference type="InterPro" id="IPR019393">
    <property type="entry name" value="WASH_strumpellin"/>
</dbReference>
<protein>
    <submittedName>
        <fullName evidence="2">WASH complex subunit strumpellin</fullName>
    </submittedName>
</protein>
<proteinExistence type="inferred from homology"/>
<comment type="similarity">
    <text evidence="1">Belongs to the strumpellin family.</text>
</comment>
<dbReference type="Proteomes" id="UP000007799">
    <property type="component" value="Unassembled WGS sequence"/>
</dbReference>
<evidence type="ECO:0000256" key="1">
    <source>
        <dbReference type="ARBA" id="ARBA00006224"/>
    </source>
</evidence>
<dbReference type="STRING" id="946362.F2UN85"/>
<dbReference type="PANTHER" id="PTHR15691">
    <property type="entry name" value="WASH COMPLEX SUBUNIT 5"/>
    <property type="match status" value="1"/>
</dbReference>
<dbReference type="KEGG" id="sre:PTSG_09276"/>
<dbReference type="Pfam" id="PF10266">
    <property type="entry name" value="Strumpellin"/>
    <property type="match status" value="1"/>
</dbReference>
<accession>F2UN85</accession>
<dbReference type="AlphaFoldDB" id="F2UN85"/>
<evidence type="ECO:0000313" key="3">
    <source>
        <dbReference type="Proteomes" id="UP000007799"/>
    </source>
</evidence>
<dbReference type="GO" id="GO:0030041">
    <property type="term" value="P:actin filament polymerization"/>
    <property type="evidence" value="ECO:0007669"/>
    <property type="project" value="TreeGrafter"/>
</dbReference>
<evidence type="ECO:0000313" key="2">
    <source>
        <dbReference type="EMBL" id="EGD78584.1"/>
    </source>
</evidence>
<dbReference type="FunCoup" id="F2UN85">
    <property type="interactions" value="1360"/>
</dbReference>